<protein>
    <submittedName>
        <fullName evidence="2">Uncharacterized protein</fullName>
    </submittedName>
</protein>
<dbReference type="AlphaFoldDB" id="A0A915DW50"/>
<evidence type="ECO:0000313" key="1">
    <source>
        <dbReference type="Proteomes" id="UP000887574"/>
    </source>
</evidence>
<reference evidence="2" key="1">
    <citation type="submission" date="2022-11" db="UniProtKB">
        <authorList>
            <consortium name="WormBaseParasite"/>
        </authorList>
    </citation>
    <scope>IDENTIFICATION</scope>
</reference>
<proteinExistence type="predicted"/>
<dbReference type="WBParaSite" id="jg23587">
    <property type="protein sequence ID" value="jg23587"/>
    <property type="gene ID" value="jg23587"/>
</dbReference>
<organism evidence="1 2">
    <name type="scientific">Ditylenchus dipsaci</name>
    <dbReference type="NCBI Taxonomy" id="166011"/>
    <lineage>
        <taxon>Eukaryota</taxon>
        <taxon>Metazoa</taxon>
        <taxon>Ecdysozoa</taxon>
        <taxon>Nematoda</taxon>
        <taxon>Chromadorea</taxon>
        <taxon>Rhabditida</taxon>
        <taxon>Tylenchina</taxon>
        <taxon>Tylenchomorpha</taxon>
        <taxon>Sphaerularioidea</taxon>
        <taxon>Anguinidae</taxon>
        <taxon>Anguininae</taxon>
        <taxon>Ditylenchus</taxon>
    </lineage>
</organism>
<sequence>MIRIIVWVSERPPGILYVYNGRLIYRSRRCSCSRNAKVLQLEMCDIQDVNCRNNFTSQKGVHQGNVVDIIVSSGTRGSAPLHVGFFTNQAEEVSRALSETCVKHRQKPKIFQFNSVDVDGVEIDLP</sequence>
<evidence type="ECO:0000313" key="2">
    <source>
        <dbReference type="WBParaSite" id="jg23587"/>
    </source>
</evidence>
<keyword evidence="1" id="KW-1185">Reference proteome</keyword>
<accession>A0A915DW50</accession>
<dbReference type="Proteomes" id="UP000887574">
    <property type="component" value="Unplaced"/>
</dbReference>
<name>A0A915DW50_9BILA</name>